<evidence type="ECO:0000256" key="4">
    <source>
        <dbReference type="ARBA" id="ARBA00022723"/>
    </source>
</evidence>
<dbReference type="GO" id="GO:0005506">
    <property type="term" value="F:iron ion binding"/>
    <property type="evidence" value="ECO:0007669"/>
    <property type="project" value="InterPro"/>
</dbReference>
<dbReference type="InterPro" id="IPR001128">
    <property type="entry name" value="Cyt_P450"/>
</dbReference>
<keyword evidence="9" id="KW-1185">Reference proteome</keyword>
<protein>
    <submittedName>
        <fullName evidence="8">Cytochrome P450</fullName>
    </submittedName>
</protein>
<dbReference type="PANTHER" id="PTHR46300">
    <property type="entry name" value="P450, PUTATIVE (EUROFUNG)-RELATED-RELATED"/>
    <property type="match status" value="1"/>
</dbReference>
<dbReference type="Proteomes" id="UP001175226">
    <property type="component" value="Unassembled WGS sequence"/>
</dbReference>
<comment type="cofactor">
    <cofactor evidence="1">
        <name>heme</name>
        <dbReference type="ChEBI" id="CHEBI:30413"/>
    </cofactor>
</comment>
<keyword evidence="5" id="KW-0560">Oxidoreductase</keyword>
<reference evidence="8" key="1">
    <citation type="submission" date="2023-06" db="EMBL/GenBank/DDBJ databases">
        <authorList>
            <consortium name="Lawrence Berkeley National Laboratory"/>
            <person name="Ahrendt S."/>
            <person name="Sahu N."/>
            <person name="Indic B."/>
            <person name="Wong-Bajracharya J."/>
            <person name="Merenyi Z."/>
            <person name="Ke H.-M."/>
            <person name="Monk M."/>
            <person name="Kocsube S."/>
            <person name="Drula E."/>
            <person name="Lipzen A."/>
            <person name="Balint B."/>
            <person name="Henrissat B."/>
            <person name="Andreopoulos B."/>
            <person name="Martin F.M."/>
            <person name="Harder C.B."/>
            <person name="Rigling D."/>
            <person name="Ford K.L."/>
            <person name="Foster G.D."/>
            <person name="Pangilinan J."/>
            <person name="Papanicolaou A."/>
            <person name="Barry K."/>
            <person name="LaButti K."/>
            <person name="Viragh M."/>
            <person name="Koriabine M."/>
            <person name="Yan M."/>
            <person name="Riley R."/>
            <person name="Champramary S."/>
            <person name="Plett K.L."/>
            <person name="Tsai I.J."/>
            <person name="Slot J."/>
            <person name="Sipos G."/>
            <person name="Plett J."/>
            <person name="Nagy L.G."/>
            <person name="Grigoriev I.V."/>
        </authorList>
    </citation>
    <scope>NUCLEOTIDE SEQUENCE</scope>
    <source>
        <strain evidence="8">FPL87.14</strain>
    </source>
</reference>
<name>A0AA39J7A1_9AGAR</name>
<keyword evidence="6" id="KW-0408">Iron</keyword>
<evidence type="ECO:0000256" key="3">
    <source>
        <dbReference type="ARBA" id="ARBA00022617"/>
    </source>
</evidence>
<evidence type="ECO:0000256" key="2">
    <source>
        <dbReference type="ARBA" id="ARBA00010617"/>
    </source>
</evidence>
<evidence type="ECO:0000256" key="5">
    <source>
        <dbReference type="ARBA" id="ARBA00023002"/>
    </source>
</evidence>
<evidence type="ECO:0000313" key="8">
    <source>
        <dbReference type="EMBL" id="KAK0436541.1"/>
    </source>
</evidence>
<dbReference type="InterPro" id="IPR036396">
    <property type="entry name" value="Cyt_P450_sf"/>
</dbReference>
<dbReference type="SUPFAM" id="SSF48264">
    <property type="entry name" value="Cytochrome P450"/>
    <property type="match status" value="1"/>
</dbReference>
<comment type="caution">
    <text evidence="8">The sequence shown here is derived from an EMBL/GenBank/DDBJ whole genome shotgun (WGS) entry which is preliminary data.</text>
</comment>
<comment type="similarity">
    <text evidence="2">Belongs to the cytochrome P450 family.</text>
</comment>
<evidence type="ECO:0000256" key="6">
    <source>
        <dbReference type="ARBA" id="ARBA00023004"/>
    </source>
</evidence>
<evidence type="ECO:0000256" key="7">
    <source>
        <dbReference type="ARBA" id="ARBA00023033"/>
    </source>
</evidence>
<gene>
    <name evidence="8" type="ORF">EV421DRAFT_1831120</name>
</gene>
<sequence length="241" mass="27310">MPSEKEWLTFAKWGEKYGDMVSVSILGRRLVIINSAQMAVSMLDKKSSIYSDRPVIGMGGELVGWKNSMIFMSYGTRFRNGRRLAHQLFGNSVNIKQFLPMLEKETRRSLKKIFTKPERLSEHIRKTAGAIILQISHGYKIQEENDPLIELAERTMNQFSLATASGDFSANIIPILTRIPDWFPGAGFKQIAREWASTLNDFVEKPHVYVKQEMAAGTARAVTAEEEYNIKWLAASLYAGQ</sequence>
<dbReference type="GO" id="GO:0016705">
    <property type="term" value="F:oxidoreductase activity, acting on paired donors, with incorporation or reduction of molecular oxygen"/>
    <property type="evidence" value="ECO:0007669"/>
    <property type="project" value="InterPro"/>
</dbReference>
<dbReference type="PANTHER" id="PTHR46300:SF7">
    <property type="entry name" value="P450, PUTATIVE (EUROFUNG)-RELATED"/>
    <property type="match status" value="1"/>
</dbReference>
<dbReference type="Pfam" id="PF00067">
    <property type="entry name" value="p450"/>
    <property type="match status" value="1"/>
</dbReference>
<evidence type="ECO:0000256" key="1">
    <source>
        <dbReference type="ARBA" id="ARBA00001971"/>
    </source>
</evidence>
<keyword evidence="4" id="KW-0479">Metal-binding</keyword>
<accession>A0AA39J7A1</accession>
<dbReference type="Gene3D" id="1.10.630.10">
    <property type="entry name" value="Cytochrome P450"/>
    <property type="match status" value="1"/>
</dbReference>
<dbReference type="GO" id="GO:0004497">
    <property type="term" value="F:monooxygenase activity"/>
    <property type="evidence" value="ECO:0007669"/>
    <property type="project" value="UniProtKB-KW"/>
</dbReference>
<keyword evidence="7" id="KW-0503">Monooxygenase</keyword>
<dbReference type="GO" id="GO:0020037">
    <property type="term" value="F:heme binding"/>
    <property type="evidence" value="ECO:0007669"/>
    <property type="project" value="InterPro"/>
</dbReference>
<keyword evidence="3" id="KW-0349">Heme</keyword>
<evidence type="ECO:0000313" key="9">
    <source>
        <dbReference type="Proteomes" id="UP001175226"/>
    </source>
</evidence>
<organism evidence="8 9">
    <name type="scientific">Armillaria borealis</name>
    <dbReference type="NCBI Taxonomy" id="47425"/>
    <lineage>
        <taxon>Eukaryota</taxon>
        <taxon>Fungi</taxon>
        <taxon>Dikarya</taxon>
        <taxon>Basidiomycota</taxon>
        <taxon>Agaricomycotina</taxon>
        <taxon>Agaricomycetes</taxon>
        <taxon>Agaricomycetidae</taxon>
        <taxon>Agaricales</taxon>
        <taxon>Marasmiineae</taxon>
        <taxon>Physalacriaceae</taxon>
        <taxon>Armillaria</taxon>
    </lineage>
</organism>
<proteinExistence type="inferred from homology"/>
<dbReference type="InterPro" id="IPR050364">
    <property type="entry name" value="Cytochrome_P450_fung"/>
</dbReference>
<dbReference type="AlphaFoldDB" id="A0AA39J7A1"/>
<dbReference type="EMBL" id="JAUEPT010000054">
    <property type="protein sequence ID" value="KAK0436541.1"/>
    <property type="molecule type" value="Genomic_DNA"/>
</dbReference>